<keyword evidence="2" id="KW-1185">Reference proteome</keyword>
<dbReference type="OrthoDB" id="8885466at2759"/>
<protein>
    <submittedName>
        <fullName evidence="1">Uncharacterized protein</fullName>
    </submittedName>
</protein>
<reference evidence="1 2" key="1">
    <citation type="journal article" date="2019" name="Sci. Data">
        <title>Hybrid genome assembly and annotation of Danionella translucida.</title>
        <authorList>
            <person name="Kadobianskyi M."/>
            <person name="Schulze L."/>
            <person name="Schuelke M."/>
            <person name="Judkewitz B."/>
        </authorList>
    </citation>
    <scope>NUCLEOTIDE SEQUENCE [LARGE SCALE GENOMIC DNA]</scope>
    <source>
        <strain evidence="1 2">Bolton</strain>
    </source>
</reference>
<evidence type="ECO:0000313" key="1">
    <source>
        <dbReference type="EMBL" id="TRY88219.1"/>
    </source>
</evidence>
<sequence length="93" mass="9989">MSESFEDGVCGEGASDFIPPRALRSGRRSGVAVPLVERDEAAILESVKAAPRRSSIIKCPEGKLDLLSSSVTQLLVPQSSESHYPSYLTQVDI</sequence>
<dbReference type="Proteomes" id="UP000316079">
    <property type="component" value="Unassembled WGS sequence"/>
</dbReference>
<name>A0A553QE69_9TELE</name>
<comment type="caution">
    <text evidence="1">The sequence shown here is derived from an EMBL/GenBank/DDBJ whole genome shotgun (WGS) entry which is preliminary data.</text>
</comment>
<gene>
    <name evidence="1" type="ORF">DNTS_026905</name>
</gene>
<accession>A0A553QE69</accession>
<proteinExistence type="predicted"/>
<dbReference type="EMBL" id="SRMA01026062">
    <property type="protein sequence ID" value="TRY88219.1"/>
    <property type="molecule type" value="Genomic_DNA"/>
</dbReference>
<evidence type="ECO:0000313" key="2">
    <source>
        <dbReference type="Proteomes" id="UP000316079"/>
    </source>
</evidence>
<dbReference type="AlphaFoldDB" id="A0A553QE69"/>
<organism evidence="1 2">
    <name type="scientific">Danionella cerebrum</name>
    <dbReference type="NCBI Taxonomy" id="2873325"/>
    <lineage>
        <taxon>Eukaryota</taxon>
        <taxon>Metazoa</taxon>
        <taxon>Chordata</taxon>
        <taxon>Craniata</taxon>
        <taxon>Vertebrata</taxon>
        <taxon>Euteleostomi</taxon>
        <taxon>Actinopterygii</taxon>
        <taxon>Neopterygii</taxon>
        <taxon>Teleostei</taxon>
        <taxon>Ostariophysi</taxon>
        <taxon>Cypriniformes</taxon>
        <taxon>Danionidae</taxon>
        <taxon>Danioninae</taxon>
        <taxon>Danionella</taxon>
    </lineage>
</organism>